<gene>
    <name evidence="1" type="ORF">OAUR00152_LOCUS12970</name>
</gene>
<name>A0A6U6EJC1_9STRA</name>
<accession>A0A6U6EJC1</accession>
<dbReference type="AlphaFoldDB" id="A0A6U6EJC1"/>
<sequence>MLVAISDLTDNVPLSFYTFVLCAFELLGPSLLHIKEGGLRCSSSKQRHVKAPGYARSLTTTATMDLPPGKTYMHMPRLVVTNTIGRKDSHVCPRQKLSMGIAPCD</sequence>
<organism evidence="1">
    <name type="scientific">Odontella aurita</name>
    <dbReference type="NCBI Taxonomy" id="265563"/>
    <lineage>
        <taxon>Eukaryota</taxon>
        <taxon>Sar</taxon>
        <taxon>Stramenopiles</taxon>
        <taxon>Ochrophyta</taxon>
        <taxon>Bacillariophyta</taxon>
        <taxon>Mediophyceae</taxon>
        <taxon>Biddulphiophycidae</taxon>
        <taxon>Eupodiscales</taxon>
        <taxon>Odontellaceae</taxon>
        <taxon>Odontella</taxon>
    </lineage>
</organism>
<evidence type="ECO:0000313" key="1">
    <source>
        <dbReference type="EMBL" id="CAE2233711.1"/>
    </source>
</evidence>
<proteinExistence type="predicted"/>
<reference evidence="1" key="1">
    <citation type="submission" date="2021-01" db="EMBL/GenBank/DDBJ databases">
        <authorList>
            <person name="Corre E."/>
            <person name="Pelletier E."/>
            <person name="Niang G."/>
            <person name="Scheremetjew M."/>
            <person name="Finn R."/>
            <person name="Kale V."/>
            <person name="Holt S."/>
            <person name="Cochrane G."/>
            <person name="Meng A."/>
            <person name="Brown T."/>
            <person name="Cohen L."/>
        </authorList>
    </citation>
    <scope>NUCLEOTIDE SEQUENCE</scope>
    <source>
        <strain evidence="1">Isolate 1302-5</strain>
    </source>
</reference>
<dbReference type="EMBL" id="HBKQ01019162">
    <property type="protein sequence ID" value="CAE2233711.1"/>
    <property type="molecule type" value="Transcribed_RNA"/>
</dbReference>
<protein>
    <submittedName>
        <fullName evidence="1">Uncharacterized protein</fullName>
    </submittedName>
</protein>